<evidence type="ECO:0000256" key="4">
    <source>
        <dbReference type="ARBA" id="ARBA00022771"/>
    </source>
</evidence>
<dbReference type="GO" id="GO:0005634">
    <property type="term" value="C:nucleus"/>
    <property type="evidence" value="ECO:0007669"/>
    <property type="project" value="UniProtKB-SubCell"/>
</dbReference>
<dbReference type="STRING" id="4536.A0A0E0GR30"/>
<dbReference type="SUPFAM" id="SSF47095">
    <property type="entry name" value="HMG-box"/>
    <property type="match status" value="1"/>
</dbReference>
<reference evidence="10" key="1">
    <citation type="submission" date="2015-04" db="UniProtKB">
        <authorList>
            <consortium name="EnsemblPlants"/>
        </authorList>
    </citation>
    <scope>IDENTIFICATION</scope>
    <source>
        <strain evidence="10">SL10</strain>
    </source>
</reference>
<dbReference type="GO" id="GO:0008270">
    <property type="term" value="F:zinc ion binding"/>
    <property type="evidence" value="ECO:0007669"/>
    <property type="project" value="UniProtKB-KW"/>
</dbReference>
<evidence type="ECO:0000259" key="9">
    <source>
        <dbReference type="Pfam" id="PF24868"/>
    </source>
</evidence>
<evidence type="ECO:0000256" key="7">
    <source>
        <dbReference type="SAM" id="MobiDB-lite"/>
    </source>
</evidence>
<dbReference type="Pfam" id="PF24868">
    <property type="entry name" value="YABBY_N"/>
    <property type="match status" value="1"/>
</dbReference>
<dbReference type="Gene3D" id="1.10.30.10">
    <property type="entry name" value="High mobility group box domain"/>
    <property type="match status" value="1"/>
</dbReference>
<name>A0A0E0GR30_ORYNI</name>
<dbReference type="AlphaFoldDB" id="A0A0E0GR30"/>
<dbReference type="Pfam" id="PF04690">
    <property type="entry name" value="YABBY"/>
    <property type="match status" value="1"/>
</dbReference>
<proteinExistence type="inferred from homology"/>
<dbReference type="Gramene" id="ONIVA03G28660.2">
    <property type="protein sequence ID" value="ONIVA03G28660.2"/>
    <property type="gene ID" value="ONIVA03G28660"/>
</dbReference>
<dbReference type="EnsemblPlants" id="ONIVA03G28660.1">
    <property type="protein sequence ID" value="ONIVA03G28660.1"/>
    <property type="gene ID" value="ONIVA03G28660"/>
</dbReference>
<keyword evidence="4" id="KW-0863">Zinc-finger</keyword>
<dbReference type="Gramene" id="ONIVA03G28660.1">
    <property type="protein sequence ID" value="ONIVA03G28660.1"/>
    <property type="gene ID" value="ONIVA03G28660"/>
</dbReference>
<comment type="subcellular location">
    <subcellularLocation>
        <location evidence="1">Nucleus</location>
    </subcellularLocation>
</comment>
<evidence type="ECO:0000256" key="5">
    <source>
        <dbReference type="ARBA" id="ARBA00022833"/>
    </source>
</evidence>
<feature type="region of interest" description="Disordered" evidence="7">
    <location>
        <begin position="161"/>
        <end position="189"/>
    </location>
</feature>
<evidence type="ECO:0000256" key="3">
    <source>
        <dbReference type="ARBA" id="ARBA00022723"/>
    </source>
</evidence>
<accession>A0A0E0GR30</accession>
<sequence length="258" mass="28883">MSAQIVPAPEHVCYVHCNFCNTILAVSVPSNSMLNIVTVRCGHCTSLLSVNLRGLVQALPAEDHLQDNLKMHNMSFRENYSEYGSSSRYGRVPMMFSKNDTEHMLHVRQSPAAAARVRHRPHVVVVVAPSPLSSSSLWSRCRRSRPPSLLSVASTARIRPVTRRAVSASSRRAARSRPPPPPEKRQRVPSAYNRFIKEEIRRIKANNPDISHREAFSTAAKNWAHFPNIHFGLGSHESSKKLDEAIGAPSPQKVQRLY</sequence>
<dbReference type="PANTHER" id="PTHR31675">
    <property type="entry name" value="PROTEIN YABBY 6-RELATED"/>
    <property type="match status" value="1"/>
</dbReference>
<dbReference type="HOGENOM" id="CLU_071156_0_0_1"/>
<evidence type="ECO:0000256" key="6">
    <source>
        <dbReference type="ARBA" id="ARBA00023242"/>
    </source>
</evidence>
<evidence type="ECO:0000313" key="10">
    <source>
        <dbReference type="EnsemblPlants" id="ONIVA03G28660.2"/>
    </source>
</evidence>
<protein>
    <submittedName>
        <fullName evidence="10">Uncharacterized protein</fullName>
    </submittedName>
</protein>
<organism evidence="10">
    <name type="scientific">Oryza nivara</name>
    <name type="common">Indian wild rice</name>
    <name type="synonym">Oryza sativa f. spontanea</name>
    <dbReference type="NCBI Taxonomy" id="4536"/>
    <lineage>
        <taxon>Eukaryota</taxon>
        <taxon>Viridiplantae</taxon>
        <taxon>Streptophyta</taxon>
        <taxon>Embryophyta</taxon>
        <taxon>Tracheophyta</taxon>
        <taxon>Spermatophyta</taxon>
        <taxon>Magnoliopsida</taxon>
        <taxon>Liliopsida</taxon>
        <taxon>Poales</taxon>
        <taxon>Poaceae</taxon>
        <taxon>BOP clade</taxon>
        <taxon>Oryzoideae</taxon>
        <taxon>Oryzeae</taxon>
        <taxon>Oryzinae</taxon>
        <taxon>Oryza</taxon>
    </lineage>
</organism>
<dbReference type="EnsemblPlants" id="ONIVA03G28660.2">
    <property type="protein sequence ID" value="ONIVA03G28660.2"/>
    <property type="gene ID" value="ONIVA03G28660"/>
</dbReference>
<keyword evidence="6" id="KW-0539">Nucleus</keyword>
<evidence type="ECO:0000313" key="11">
    <source>
        <dbReference type="Proteomes" id="UP000006591"/>
    </source>
</evidence>
<keyword evidence="11" id="KW-1185">Reference proteome</keyword>
<dbReference type="InterPro" id="IPR036910">
    <property type="entry name" value="HMG_box_dom_sf"/>
</dbReference>
<evidence type="ECO:0000259" key="8">
    <source>
        <dbReference type="Pfam" id="PF04690"/>
    </source>
</evidence>
<feature type="domain" description="YABBY N-terminal" evidence="9">
    <location>
        <begin position="8"/>
        <end position="66"/>
    </location>
</feature>
<dbReference type="OMA" id="PGPQKVQ"/>
<comment type="similarity">
    <text evidence="2">Belongs to the YABBY family.</text>
</comment>
<dbReference type="CDD" id="cd00084">
    <property type="entry name" value="HMG-box_SF"/>
    <property type="match status" value="1"/>
</dbReference>
<feature type="domain" description="YABBY protein C-terminal" evidence="8">
    <location>
        <begin position="179"/>
        <end position="232"/>
    </location>
</feature>
<dbReference type="InterPro" id="IPR056776">
    <property type="entry name" value="YABBY_N"/>
</dbReference>
<dbReference type="GO" id="GO:0010158">
    <property type="term" value="P:abaxial cell fate specification"/>
    <property type="evidence" value="ECO:0007669"/>
    <property type="project" value="TreeGrafter"/>
</dbReference>
<dbReference type="eggNOG" id="ENOG502R9GD">
    <property type="taxonomic scope" value="Eukaryota"/>
</dbReference>
<dbReference type="InterPro" id="IPR006780">
    <property type="entry name" value="YABBY"/>
</dbReference>
<evidence type="ECO:0000256" key="1">
    <source>
        <dbReference type="ARBA" id="ARBA00004123"/>
    </source>
</evidence>
<dbReference type="Proteomes" id="UP000006591">
    <property type="component" value="Chromosome 3"/>
</dbReference>
<keyword evidence="3" id="KW-0479">Metal-binding</keyword>
<dbReference type="PANTHER" id="PTHR31675:SF38">
    <property type="entry name" value="PROTEIN YABBY 2"/>
    <property type="match status" value="1"/>
</dbReference>
<reference evidence="10" key="2">
    <citation type="submission" date="2018-04" db="EMBL/GenBank/DDBJ databases">
        <title>OnivRS2 (Oryza nivara Reference Sequence Version 2).</title>
        <authorList>
            <person name="Zhang J."/>
            <person name="Kudrna D."/>
            <person name="Lee S."/>
            <person name="Talag J."/>
            <person name="Rajasekar S."/>
            <person name="Welchert J."/>
            <person name="Hsing Y.-I."/>
            <person name="Wing R.A."/>
        </authorList>
    </citation>
    <scope>NUCLEOTIDE SEQUENCE [LARGE SCALE GENOMIC DNA]</scope>
    <source>
        <strain evidence="10">SL10</strain>
    </source>
</reference>
<dbReference type="InterPro" id="IPR056775">
    <property type="entry name" value="YABBY_C"/>
</dbReference>
<evidence type="ECO:0000256" key="2">
    <source>
        <dbReference type="ARBA" id="ARBA00010325"/>
    </source>
</evidence>
<keyword evidence="5" id="KW-0862">Zinc</keyword>